<reference evidence="2" key="1">
    <citation type="journal article" date="2023" name="Mol. Phylogenet. Evol.">
        <title>Genome-scale phylogeny and comparative genomics of the fungal order Sordariales.</title>
        <authorList>
            <person name="Hensen N."/>
            <person name="Bonometti L."/>
            <person name="Westerberg I."/>
            <person name="Brannstrom I.O."/>
            <person name="Guillou S."/>
            <person name="Cros-Aarteil S."/>
            <person name="Calhoun S."/>
            <person name="Haridas S."/>
            <person name="Kuo A."/>
            <person name="Mondo S."/>
            <person name="Pangilinan J."/>
            <person name="Riley R."/>
            <person name="LaButti K."/>
            <person name="Andreopoulos B."/>
            <person name="Lipzen A."/>
            <person name="Chen C."/>
            <person name="Yan M."/>
            <person name="Daum C."/>
            <person name="Ng V."/>
            <person name="Clum A."/>
            <person name="Steindorff A."/>
            <person name="Ohm R.A."/>
            <person name="Martin F."/>
            <person name="Silar P."/>
            <person name="Natvig D.O."/>
            <person name="Lalanne C."/>
            <person name="Gautier V."/>
            <person name="Ament-Velasquez S.L."/>
            <person name="Kruys A."/>
            <person name="Hutchinson M.I."/>
            <person name="Powell A.J."/>
            <person name="Barry K."/>
            <person name="Miller A.N."/>
            <person name="Grigoriev I.V."/>
            <person name="Debuchy R."/>
            <person name="Gladieux P."/>
            <person name="Hiltunen Thoren M."/>
            <person name="Johannesson H."/>
        </authorList>
    </citation>
    <scope>NUCLEOTIDE SEQUENCE</scope>
    <source>
        <strain evidence="2">CBS 333.67</strain>
    </source>
</reference>
<comment type="caution">
    <text evidence="2">The sequence shown here is derived from an EMBL/GenBank/DDBJ whole genome shotgun (WGS) entry which is preliminary data.</text>
</comment>
<feature type="region of interest" description="Disordered" evidence="1">
    <location>
        <begin position="1"/>
        <end position="22"/>
    </location>
</feature>
<proteinExistence type="predicted"/>
<gene>
    <name evidence="2" type="ORF">B0T15DRAFT_52988</name>
</gene>
<dbReference type="EMBL" id="JAUDZG010000001">
    <property type="protein sequence ID" value="KAK3310862.1"/>
    <property type="molecule type" value="Genomic_DNA"/>
</dbReference>
<dbReference type="Gene3D" id="3.30.530.20">
    <property type="match status" value="1"/>
</dbReference>
<dbReference type="GeneID" id="87887966"/>
<accession>A0AAJ0M6R0</accession>
<reference evidence="2" key="2">
    <citation type="submission" date="2023-06" db="EMBL/GenBank/DDBJ databases">
        <authorList>
            <consortium name="Lawrence Berkeley National Laboratory"/>
            <person name="Mondo S.J."/>
            <person name="Hensen N."/>
            <person name="Bonometti L."/>
            <person name="Westerberg I."/>
            <person name="Brannstrom I.O."/>
            <person name="Guillou S."/>
            <person name="Cros-Aarteil S."/>
            <person name="Calhoun S."/>
            <person name="Haridas S."/>
            <person name="Kuo A."/>
            <person name="Pangilinan J."/>
            <person name="Riley R."/>
            <person name="Labutti K."/>
            <person name="Andreopoulos B."/>
            <person name="Lipzen A."/>
            <person name="Chen C."/>
            <person name="Yanf M."/>
            <person name="Daum C."/>
            <person name="Ng V."/>
            <person name="Clum A."/>
            <person name="Steindorff A."/>
            <person name="Ohm R."/>
            <person name="Martin F."/>
            <person name="Silar P."/>
            <person name="Natvig D."/>
            <person name="Lalanne C."/>
            <person name="Gautier V."/>
            <person name="Ament-Velasquez S.L."/>
            <person name="Kruys A."/>
            <person name="Hutchinson M.I."/>
            <person name="Powell A.J."/>
            <person name="Barry K."/>
            <person name="Miller A.N."/>
            <person name="Grigoriev I.V."/>
            <person name="Debuchy R."/>
            <person name="Gladieux P."/>
            <person name="Thoren M.H."/>
            <person name="Johannesson H."/>
        </authorList>
    </citation>
    <scope>NUCLEOTIDE SEQUENCE</scope>
    <source>
        <strain evidence="2">CBS 333.67</strain>
    </source>
</reference>
<evidence type="ECO:0000313" key="2">
    <source>
        <dbReference type="EMBL" id="KAK3310862.1"/>
    </source>
</evidence>
<evidence type="ECO:0000313" key="3">
    <source>
        <dbReference type="Proteomes" id="UP001273166"/>
    </source>
</evidence>
<evidence type="ECO:0000256" key="1">
    <source>
        <dbReference type="SAM" id="MobiDB-lite"/>
    </source>
</evidence>
<keyword evidence="3" id="KW-1185">Reference proteome</keyword>
<protein>
    <recommendedName>
        <fullName evidence="4">Coenzyme Q-binding protein COQ10 START domain-containing protein</fullName>
    </recommendedName>
</protein>
<dbReference type="SUPFAM" id="SSF55961">
    <property type="entry name" value="Bet v1-like"/>
    <property type="match status" value="1"/>
</dbReference>
<name>A0AAJ0M6R0_9PEZI</name>
<dbReference type="CDD" id="cd07822">
    <property type="entry name" value="SRPBCC_4"/>
    <property type="match status" value="1"/>
</dbReference>
<sequence>MVTPSPTEAPGRAALVDPEPTPTYGPGGAFTISCSTRIGATPRACLDVLITAAEYPTWNRFCRKCTIDSQPEAASDSETEGSSNNQLRLGTHFTFDVHMNLDDADGSTGQAVALDVSVLEPIDEESSGAGGPRKGWRIAWKQRASLLMPGWMLRSERVQEFVEVPGSGEGGPETEYRCWETFYGALAPVVKLAVGKQVQRGFDAWAEGLKARAEGRAIVNAG</sequence>
<dbReference type="AlphaFoldDB" id="A0AAJ0M6R0"/>
<dbReference type="Proteomes" id="UP001273166">
    <property type="component" value="Unassembled WGS sequence"/>
</dbReference>
<dbReference type="RefSeq" id="XP_062726642.1">
    <property type="nucleotide sequence ID" value="XM_062869137.1"/>
</dbReference>
<evidence type="ECO:0008006" key="4">
    <source>
        <dbReference type="Google" id="ProtNLM"/>
    </source>
</evidence>
<organism evidence="2 3">
    <name type="scientific">Chaetomium strumarium</name>
    <dbReference type="NCBI Taxonomy" id="1170767"/>
    <lineage>
        <taxon>Eukaryota</taxon>
        <taxon>Fungi</taxon>
        <taxon>Dikarya</taxon>
        <taxon>Ascomycota</taxon>
        <taxon>Pezizomycotina</taxon>
        <taxon>Sordariomycetes</taxon>
        <taxon>Sordariomycetidae</taxon>
        <taxon>Sordariales</taxon>
        <taxon>Chaetomiaceae</taxon>
        <taxon>Chaetomium</taxon>
    </lineage>
</organism>
<dbReference type="InterPro" id="IPR023393">
    <property type="entry name" value="START-like_dom_sf"/>
</dbReference>